<feature type="domain" description="Spore protein YkvP/CgeB glycosyl transferase-like" evidence="2">
    <location>
        <begin position="341"/>
        <end position="445"/>
    </location>
</feature>
<dbReference type="OrthoDB" id="8756565at2"/>
<evidence type="ECO:0000313" key="3">
    <source>
        <dbReference type="EMBL" id="TFY90821.1"/>
    </source>
</evidence>
<keyword evidence="4" id="KW-1185">Reference proteome</keyword>
<feature type="coiled-coil region" evidence="1">
    <location>
        <begin position="17"/>
        <end position="51"/>
    </location>
</feature>
<dbReference type="SUPFAM" id="SSF53756">
    <property type="entry name" value="UDP-Glycosyltransferase/glycogen phosphorylase"/>
    <property type="match status" value="1"/>
</dbReference>
<reference evidence="3 4" key="1">
    <citation type="journal article" date="2019" name="Syst. Appl. Microbiol.">
        <title>New species of pathogenic Pseudomonas isolated from citrus in Tunisia: Proposal of Pseudomonas kairouanensis sp. nov. and Pseudomonas nabeulensis sp. nov.</title>
        <authorList>
            <person name="Oueslati M."/>
            <person name="Mulet M."/>
            <person name="Gomila M."/>
            <person name="Berge O."/>
            <person name="Hajlaoui M.R."/>
            <person name="Lalucat J."/>
            <person name="Sadfi-Zouaoui N."/>
            <person name="Garcia-Valdes E."/>
        </authorList>
    </citation>
    <scope>NUCLEOTIDE SEQUENCE [LARGE SCALE GENOMIC DNA]</scope>
    <source>
        <strain evidence="3 4">KC12</strain>
    </source>
</reference>
<accession>A0A4Z0AWJ5</accession>
<dbReference type="Gene3D" id="3.40.50.2000">
    <property type="entry name" value="Glycogen Phosphorylase B"/>
    <property type="match status" value="2"/>
</dbReference>
<protein>
    <submittedName>
        <fullName evidence="3">Glycosyltransferase</fullName>
    </submittedName>
</protein>
<sequence>MPPGYWPMSMDEAQAPVAAQHQQLEALRAQLRQLQAKCHRLESRLIQTRTSTTYQLGYQLRLGVTSVRGLLQLPVALFKLYRAASARRKARAPQVIPPTALASPDLVVHPPTPAPRPLPQAEYLRSQLMIPPQERANSVKIACVLDTFSYEAFRYESELLQLTPEQALAELHAFQPDLLFVESAWCGKDDRWTRKIAPNCQELRDVLTWCRTHQVPTVFWNKEDPVHFETFLGTAKQFDIVFTTDIDCIARYKSALAHERVYLLPFACQPAVHNPIELFERKEAFCFAGSYYARYPERSRDLAHLASALSAWRPLEIYDRNGGKTALDYQFPPAYRGCIVGTLDAAETDLAYKGYRYALNLNSIKHSQSMFARRVFELLGSNTLTVSNFSRGLRMLLGDLVVCSDHGEEVLRRLDSPAAHAKWRLLGLRKVMQEHTYAHRLNYVLSKAKGHAQEVPLPSICLFATAADDAQMHALAQHLQRQRYPHVRLCVVKAAGVRGPIVADSRIQLIDCKRLGGLTLGELAGDAAWFGVLRAEDYYGPHYLLDLALATRYSQARVIGKRAHYAAHAHDIQLQNAGQEYRCCPGMAARRALIKTCVLAHQPARDCLENLASLTFTHPQSLALDPFNYCENAAHCDQQQVQAVVDDVALFTGVDWPGLVRSSEALGPQQAPVTCPQISGAALAKLFGPVRSKHLNVQVVEEGWHLRATLADGQHEYCYARQDWSIDVLEDRSTLRLLLDATPGLHLQWVVLFLDAHKQRISHVMQLANRNQAWEVPPEAAYLRLGLRVYGSGSTTIKALIKGHRDTPPSTLLAKAQHLLLTNHYPAYDDLYRNGFIHTRVMAYRARGLEMDVFRLRLNQALDFQEFENIDVTTGPPTALANLLGSGCYRSVLVHFLDAPMWEVLRPFLPTLQVIVWVHGAEIQPWWRRAYNYSDAQQLQLAKLDSDQRLGFWRGVLQPMPANLQLVFVSRQFADEVMQDLGFELPQEHYRIIHNPIDTRLFSFQEKPPQQRRKILSIRPYVSRTYANDLSVKAIQLLASKPWFNQLEFLMVGDGPLFEETLAPLRHYPNVKIEKRYLKQADIARLHKDYGVFLCPSRMDTQGVSRDEAMASGLVPVTSRVGAIAEFVDDRCGFLCTAESFSELAEAIEALFLNPALFTQKSLNARQRVCLQRDMHPVCTSELSLIREALP</sequence>
<dbReference type="CDD" id="cd03801">
    <property type="entry name" value="GT4_PimA-like"/>
    <property type="match status" value="1"/>
</dbReference>
<comment type="caution">
    <text evidence="3">The sequence shown here is derived from an EMBL/GenBank/DDBJ whole genome shotgun (WGS) entry which is preliminary data.</text>
</comment>
<dbReference type="InterPro" id="IPR055259">
    <property type="entry name" value="YkvP/CgeB_Glyco_trans-like"/>
</dbReference>
<evidence type="ECO:0000313" key="4">
    <source>
        <dbReference type="Proteomes" id="UP000297391"/>
    </source>
</evidence>
<proteinExistence type="predicted"/>
<name>A0A4Z0AWJ5_9PSED</name>
<dbReference type="GO" id="GO:0016740">
    <property type="term" value="F:transferase activity"/>
    <property type="evidence" value="ECO:0007669"/>
    <property type="project" value="UniProtKB-KW"/>
</dbReference>
<dbReference type="Pfam" id="PF13692">
    <property type="entry name" value="Glyco_trans_1_4"/>
    <property type="match status" value="1"/>
</dbReference>
<dbReference type="EMBL" id="QUZU01000006">
    <property type="protein sequence ID" value="TFY90821.1"/>
    <property type="molecule type" value="Genomic_DNA"/>
</dbReference>
<keyword evidence="1" id="KW-0175">Coiled coil</keyword>
<evidence type="ECO:0000259" key="2">
    <source>
        <dbReference type="Pfam" id="PF13524"/>
    </source>
</evidence>
<dbReference type="PANTHER" id="PTHR12526">
    <property type="entry name" value="GLYCOSYLTRANSFERASE"/>
    <property type="match status" value="1"/>
</dbReference>
<dbReference type="Pfam" id="PF13524">
    <property type="entry name" value="Glyco_trans_1_2"/>
    <property type="match status" value="1"/>
</dbReference>
<organism evidence="3 4">
    <name type="scientific">Pseudomonas kairouanensis</name>
    <dbReference type="NCBI Taxonomy" id="2293832"/>
    <lineage>
        <taxon>Bacteria</taxon>
        <taxon>Pseudomonadati</taxon>
        <taxon>Pseudomonadota</taxon>
        <taxon>Gammaproteobacteria</taxon>
        <taxon>Pseudomonadales</taxon>
        <taxon>Pseudomonadaceae</taxon>
        <taxon>Pseudomonas</taxon>
    </lineage>
</organism>
<evidence type="ECO:0000256" key="1">
    <source>
        <dbReference type="SAM" id="Coils"/>
    </source>
</evidence>
<keyword evidence="3" id="KW-0808">Transferase</keyword>
<gene>
    <name evidence="3" type="ORF">DYL59_07510</name>
</gene>
<dbReference type="AlphaFoldDB" id="A0A4Z0AWJ5"/>
<dbReference type="Proteomes" id="UP000297391">
    <property type="component" value="Unassembled WGS sequence"/>
</dbReference>